<sequence>MYEIVKWIVKWSVRCLAGCTRGLRREKGFRRSDIAAMNVWHLTSNQNPSLFKSNAAAQRVVSSAILIKKQPCRWFVRGCDTAKTGPFQCKDPVLYNVINSLWQGHVFAVQSRS</sequence>
<comment type="caution">
    <text evidence="1">The sequence shown here is derived from an EMBL/GenBank/DDBJ whole genome shotgun (WGS) entry which is preliminary data.</text>
</comment>
<dbReference type="STRING" id="1293891.TMES_16135"/>
<dbReference type="EMBL" id="JFKA01000008">
    <property type="protein sequence ID" value="OSQ36982.1"/>
    <property type="molecule type" value="Genomic_DNA"/>
</dbReference>
<organism evidence="1 2">
    <name type="scientific">Thalassospira mesophila</name>
    <dbReference type="NCBI Taxonomy" id="1293891"/>
    <lineage>
        <taxon>Bacteria</taxon>
        <taxon>Pseudomonadati</taxon>
        <taxon>Pseudomonadota</taxon>
        <taxon>Alphaproteobacteria</taxon>
        <taxon>Rhodospirillales</taxon>
        <taxon>Thalassospiraceae</taxon>
        <taxon>Thalassospira</taxon>
    </lineage>
</organism>
<name>A0A1Y2KZX8_9PROT</name>
<evidence type="ECO:0000313" key="2">
    <source>
        <dbReference type="Proteomes" id="UP000193391"/>
    </source>
</evidence>
<accession>A0A1Y2KZX8</accession>
<proteinExistence type="predicted"/>
<keyword evidence="2" id="KW-1185">Reference proteome</keyword>
<dbReference type="AlphaFoldDB" id="A0A1Y2KZX8"/>
<reference evidence="1 2" key="1">
    <citation type="submission" date="2014-03" db="EMBL/GenBank/DDBJ databases">
        <title>The draft genome sequence of Thalassospira mesophila JCM 18969.</title>
        <authorList>
            <person name="Lai Q."/>
            <person name="Shao Z."/>
        </authorList>
    </citation>
    <scope>NUCLEOTIDE SEQUENCE [LARGE SCALE GENOMIC DNA]</scope>
    <source>
        <strain evidence="1 2">JCM 18969</strain>
    </source>
</reference>
<gene>
    <name evidence="1" type="ORF">TMES_16135</name>
</gene>
<protein>
    <submittedName>
        <fullName evidence="1">Uncharacterized protein</fullName>
    </submittedName>
</protein>
<dbReference type="Proteomes" id="UP000193391">
    <property type="component" value="Unassembled WGS sequence"/>
</dbReference>
<evidence type="ECO:0000313" key="1">
    <source>
        <dbReference type="EMBL" id="OSQ36982.1"/>
    </source>
</evidence>